<keyword evidence="5" id="KW-1185">Reference proteome</keyword>
<dbReference type="PANTHER" id="PTHR11365">
    <property type="entry name" value="5-OXOPROLINASE RELATED"/>
    <property type="match status" value="1"/>
</dbReference>
<dbReference type="GO" id="GO:0006749">
    <property type="term" value="P:glutathione metabolic process"/>
    <property type="evidence" value="ECO:0007669"/>
    <property type="project" value="TreeGrafter"/>
</dbReference>
<accession>A0A845M3X8</accession>
<comment type="caution">
    <text evidence="4">The sequence shown here is derived from an EMBL/GenBank/DDBJ whole genome shotgun (WGS) entry which is preliminary data.</text>
</comment>
<dbReference type="InterPro" id="IPR045079">
    <property type="entry name" value="Oxoprolinase-like"/>
</dbReference>
<dbReference type="InterPro" id="IPR002821">
    <property type="entry name" value="Hydantoinase_A"/>
</dbReference>
<name>A0A845M3X8_9RHOB</name>
<gene>
    <name evidence="4" type="ORF">GQE99_11795</name>
</gene>
<feature type="domain" description="Hydantoinase/oxoprolinase N-terminal" evidence="2">
    <location>
        <begin position="32"/>
        <end position="219"/>
    </location>
</feature>
<feature type="domain" description="Hydantoinase A/oxoprolinase" evidence="1">
    <location>
        <begin position="240"/>
        <end position="523"/>
    </location>
</feature>
<dbReference type="Pfam" id="PF01968">
    <property type="entry name" value="Hydantoinase_A"/>
    <property type="match status" value="1"/>
</dbReference>
<dbReference type="Pfam" id="PF05378">
    <property type="entry name" value="Hydant_A_N"/>
    <property type="match status" value="1"/>
</dbReference>
<evidence type="ECO:0000313" key="4">
    <source>
        <dbReference type="EMBL" id="MZR13699.1"/>
    </source>
</evidence>
<dbReference type="PANTHER" id="PTHR11365:SF23">
    <property type="entry name" value="HYPOTHETICAL 5-OXOPROLINASE (EUROFUNG)-RELATED"/>
    <property type="match status" value="1"/>
</dbReference>
<dbReference type="Proteomes" id="UP000467322">
    <property type="component" value="Unassembled WGS sequence"/>
</dbReference>
<proteinExistence type="predicted"/>
<reference evidence="4 5" key="1">
    <citation type="submission" date="2019-12" db="EMBL/GenBank/DDBJ databases">
        <title>Maritimibacter sp. nov. sp. isolated from sea sand.</title>
        <authorList>
            <person name="Kim J."/>
            <person name="Jeong S.E."/>
            <person name="Jung H.S."/>
            <person name="Jeon C.O."/>
        </authorList>
    </citation>
    <scope>NUCLEOTIDE SEQUENCE [LARGE SCALE GENOMIC DNA]</scope>
    <source>
        <strain evidence="4 5">DP07</strain>
    </source>
</reference>
<dbReference type="EMBL" id="WTUX01000013">
    <property type="protein sequence ID" value="MZR13699.1"/>
    <property type="molecule type" value="Genomic_DNA"/>
</dbReference>
<dbReference type="InterPro" id="IPR049517">
    <property type="entry name" value="ACX-like_C"/>
</dbReference>
<dbReference type="AlphaFoldDB" id="A0A845M3X8"/>
<evidence type="ECO:0000313" key="5">
    <source>
        <dbReference type="Proteomes" id="UP000467322"/>
    </source>
</evidence>
<dbReference type="GO" id="GO:0017168">
    <property type="term" value="F:5-oxoprolinase (ATP-hydrolyzing) activity"/>
    <property type="evidence" value="ECO:0007669"/>
    <property type="project" value="TreeGrafter"/>
</dbReference>
<dbReference type="InterPro" id="IPR008040">
    <property type="entry name" value="Hydant_A_N"/>
</dbReference>
<feature type="domain" description="Acetophenone carboxylase-like C-terminal" evidence="3">
    <location>
        <begin position="559"/>
        <end position="718"/>
    </location>
</feature>
<dbReference type="GO" id="GO:0005829">
    <property type="term" value="C:cytosol"/>
    <property type="evidence" value="ECO:0007669"/>
    <property type="project" value="TreeGrafter"/>
</dbReference>
<evidence type="ECO:0000259" key="2">
    <source>
        <dbReference type="Pfam" id="PF05378"/>
    </source>
</evidence>
<dbReference type="Pfam" id="PF19278">
    <property type="entry name" value="Hydant_A_C"/>
    <property type="match status" value="1"/>
</dbReference>
<sequence>MLSRNGASGHPGYYERSRGSVGIDSQNRVFHVGTDVGGTFTDLWVSDGAGPARVFKTPTTPDVMTGVMDAVALAAGTLGLSIGDFCVRIRRFGHGTTVGLNALLTGTSARTGVIATEGFGDTLEIGRIRRQTSGLSEYEVTDFHLHNRYPPIVPRHLVREVRERVDATGRVLIPLDEAQAGAALEELAEAGVEALAICTLWAQANPVHEARLKDMAREVLSDAFLCVSHKIAPVVGEYGRMATTAANAALGPVAGRYLSRLEQSLRDHGMTVPLLVMTNAGGVLPTSALNDRPAFTLFSGPAAGVIGSRVMADRLGRDNILTTDIGGTSFDVGVIAEGRPLASTEFSVAGADLRLPSIDIASIGTGGGSIASVEFGDLTVGPRSAGSTPGPVCYGRGGQEPTATDADLVLGILNPDDFLGGRMRLDTEAAREAIETRIARPLGLDTIRAAWGIREILDNNMADLLRRVTIERGHDPLTFTLLANGGAGPSHAWSIARELGLGGFVVPAAATAHSAFGCGTGDLGMSESTAVYVRVRHGERPSDAALGAARDALERIERVVTYHLAAAGAEGDVTLERFAAVRFRGQTNALDVPFGGAGFDATIYDTVIDGFEAAYERLFGRGAGYRQAGFEIVELRVSGTAALAAATATGHGDTPRAHGSRPVVFDDPDAPVDTTIYHVDYPAPDSEVHGPAIIEFPGQSVVVPPGAIARADAYGNLHVTLEARP</sequence>
<organism evidence="4 5">
    <name type="scientific">Maritimibacter harenae</name>
    <dbReference type="NCBI Taxonomy" id="2606218"/>
    <lineage>
        <taxon>Bacteria</taxon>
        <taxon>Pseudomonadati</taxon>
        <taxon>Pseudomonadota</taxon>
        <taxon>Alphaproteobacteria</taxon>
        <taxon>Rhodobacterales</taxon>
        <taxon>Roseobacteraceae</taxon>
        <taxon>Maritimibacter</taxon>
    </lineage>
</organism>
<dbReference type="RefSeq" id="WP_161351835.1">
    <property type="nucleotide sequence ID" value="NZ_WTUX01000013.1"/>
</dbReference>
<protein>
    <submittedName>
        <fullName evidence="4">Hydantoinase/oxoprolinase family protein</fullName>
    </submittedName>
</protein>
<evidence type="ECO:0000259" key="1">
    <source>
        <dbReference type="Pfam" id="PF01968"/>
    </source>
</evidence>
<evidence type="ECO:0000259" key="3">
    <source>
        <dbReference type="Pfam" id="PF19278"/>
    </source>
</evidence>